<evidence type="ECO:0008006" key="3">
    <source>
        <dbReference type="Google" id="ProtNLM"/>
    </source>
</evidence>
<comment type="caution">
    <text evidence="1">The sequence shown here is derived from an EMBL/GenBank/DDBJ whole genome shotgun (WGS) entry which is preliminary data.</text>
</comment>
<evidence type="ECO:0000313" key="1">
    <source>
        <dbReference type="EMBL" id="OHT16720.1"/>
    </source>
</evidence>
<name>A0A1J4L0V3_9EUKA</name>
<dbReference type="Proteomes" id="UP000179807">
    <property type="component" value="Unassembled WGS sequence"/>
</dbReference>
<dbReference type="OrthoDB" id="10585913at2759"/>
<dbReference type="RefSeq" id="XP_068369856.1">
    <property type="nucleotide sequence ID" value="XM_068496963.1"/>
</dbReference>
<dbReference type="AlphaFoldDB" id="A0A1J4L0V3"/>
<organism evidence="1 2">
    <name type="scientific">Tritrichomonas foetus</name>
    <dbReference type="NCBI Taxonomy" id="1144522"/>
    <lineage>
        <taxon>Eukaryota</taxon>
        <taxon>Metamonada</taxon>
        <taxon>Parabasalia</taxon>
        <taxon>Tritrichomonadida</taxon>
        <taxon>Tritrichomonadidae</taxon>
        <taxon>Tritrichomonas</taxon>
    </lineage>
</organism>
<reference evidence="1" key="1">
    <citation type="submission" date="2016-10" db="EMBL/GenBank/DDBJ databases">
        <authorList>
            <person name="Benchimol M."/>
            <person name="Almeida L.G."/>
            <person name="Vasconcelos A.T."/>
            <person name="Perreira-Neves A."/>
            <person name="Rosa I.A."/>
            <person name="Tasca T."/>
            <person name="Bogo M.R."/>
            <person name="de Souza W."/>
        </authorList>
    </citation>
    <scope>NUCLEOTIDE SEQUENCE [LARGE SCALE GENOMIC DNA]</scope>
    <source>
        <strain evidence="1">K</strain>
    </source>
</reference>
<dbReference type="EMBL" id="MLAK01000078">
    <property type="protein sequence ID" value="OHT16720.1"/>
    <property type="molecule type" value="Genomic_DNA"/>
</dbReference>
<evidence type="ECO:0000313" key="2">
    <source>
        <dbReference type="Proteomes" id="UP000179807"/>
    </source>
</evidence>
<protein>
    <recommendedName>
        <fullName evidence="3">VPS9 domain-containing protein</fullName>
    </recommendedName>
</protein>
<keyword evidence="2" id="KW-1185">Reference proteome</keyword>
<proteinExistence type="predicted"/>
<gene>
    <name evidence="1" type="ORF">TRFO_12979</name>
</gene>
<accession>A0A1J4L0V3</accession>
<dbReference type="VEuPathDB" id="TrichDB:TRFO_12979"/>
<sequence>MSNDESLNETSKYHSFEEWAQSNLHLIPYLMFFSESHAENLNISAVNFPISKISDKAVGNPASNITKLSTKSNEVSEKFKHDRQRAHYQIIKNLQIFEQQVILEKEKVWEMLQEWTGREIPDVDYLCYDDKKIILLMRKQAYIRQKVSKHAIQLLTKKYGKLLDLERDSKVLIKLFMSKNLLPDDQICKLDNFCIISFTGLVEKHLSRIKMYTALDLKYSSEIQKANKALWATNFPLFMNNLISDAKNHLLTELSYFEPLDGELSLSRCFFCYKSPFQIDIDNIIDQFNSTPPQIFVSMLIDECYKLVPNREKMQTMDQSICLLLFYRCLFNRCYEKYGKMICSFNYESVLKLNEISKVPAKYFPIPFNLIRTGTPEDPIGSIFEKDVHFQEAANFLDKATFQPNPIDALYQIHKTLVGINKGALFNRVGENGTASIDDVKQLLCFDDMFALLLGTLLGSNKPDLFFVSTMISNYAPKMSLSPSFEYAQANLEALTEHCLKFDMEKCLREINGEETKEENVNSS</sequence>
<dbReference type="GeneID" id="94831667"/>